<keyword evidence="3" id="KW-1185">Reference proteome</keyword>
<proteinExistence type="predicted"/>
<dbReference type="AlphaFoldDB" id="A0A165IM44"/>
<evidence type="ECO:0000313" key="2">
    <source>
        <dbReference type="EMBL" id="KZT13271.1"/>
    </source>
</evidence>
<feature type="compositionally biased region" description="Low complexity" evidence="1">
    <location>
        <begin position="123"/>
        <end position="145"/>
    </location>
</feature>
<dbReference type="GeneID" id="63823782"/>
<protein>
    <submittedName>
        <fullName evidence="2">Uncharacterized protein</fullName>
    </submittedName>
</protein>
<name>A0A165IM44_9APHY</name>
<dbReference type="RefSeq" id="XP_040770781.1">
    <property type="nucleotide sequence ID" value="XM_040906753.1"/>
</dbReference>
<dbReference type="InParanoid" id="A0A165IM44"/>
<evidence type="ECO:0000313" key="3">
    <source>
        <dbReference type="Proteomes" id="UP000076871"/>
    </source>
</evidence>
<feature type="compositionally biased region" description="Polar residues" evidence="1">
    <location>
        <begin position="325"/>
        <end position="339"/>
    </location>
</feature>
<dbReference type="Proteomes" id="UP000076871">
    <property type="component" value="Unassembled WGS sequence"/>
</dbReference>
<feature type="region of interest" description="Disordered" evidence="1">
    <location>
        <begin position="437"/>
        <end position="463"/>
    </location>
</feature>
<gene>
    <name evidence="2" type="ORF">LAESUDRAFT_710295</name>
</gene>
<evidence type="ECO:0000256" key="1">
    <source>
        <dbReference type="SAM" id="MobiDB-lite"/>
    </source>
</evidence>
<feature type="compositionally biased region" description="Polar residues" evidence="1">
    <location>
        <begin position="113"/>
        <end position="122"/>
    </location>
</feature>
<feature type="region of interest" description="Disordered" evidence="1">
    <location>
        <begin position="113"/>
        <end position="191"/>
    </location>
</feature>
<accession>A0A165IM44</accession>
<feature type="region of interest" description="Disordered" evidence="1">
    <location>
        <begin position="285"/>
        <end position="421"/>
    </location>
</feature>
<sequence>MTSQSPQRNRVPTMQGRAHVQDRITASDDALAIHLKIWAVGIYVESMVKCAGVERDNASPPCSLHDRSNSNTTPRDSTPSPSLRERQRAIKAHSLPVVPSVSQILSNQNQQPIYAQGQQPSPTTSNSSLQSRRSPPPTSRISPTTGKMSVATHPRERSPDRISTPPALVHSHSQPVLPQLIPLPPPGPQHALSQPNVLPPTAQNPFHPRPIPRGPPPPFLTQYQGTEEQWQMTEQLMAEIERADLQQTQGQFSHPAGTSGVAYAGGAASNGLGIHLLNTMNPSAKDPAVERVRGSDRASPKEQDAKRQKDAQPARESPKTRDRSQTMSSLEGHPSTTRTPEYRGSPQYQTPMASPGERTAAYGQYIQEGREHGASKLRYSQGGENTARRVKPPPRVDSTQPRETSPEMSSESGEETAGEERFVDHYVGEAEAAAAVENGTWTNGNGNGNGKAQGGDDDGEWVDEEDEFEEEDLLDLEYHPTYVSNPQKRRRRFDVRWEALKQTFQALDRETDSTLILLASPPHSSKLHSLTSRSIRRDAGLRNSPKLTAMRKSFNTIAIQRRNARSERISLVERLLLSSGSASSADGSPGSEAREGDLRRALDAALGSLEEMGRIHDLREARWRTEMRQISEERDRVEMLLRQTLGPVIANGRQ</sequence>
<feature type="compositionally biased region" description="Basic and acidic residues" evidence="1">
    <location>
        <begin position="287"/>
        <end position="324"/>
    </location>
</feature>
<dbReference type="EMBL" id="KV427605">
    <property type="protein sequence ID" value="KZT13271.1"/>
    <property type="molecule type" value="Genomic_DNA"/>
</dbReference>
<reference evidence="2 3" key="1">
    <citation type="journal article" date="2016" name="Mol. Biol. Evol.">
        <title>Comparative Genomics of Early-Diverging Mushroom-Forming Fungi Provides Insights into the Origins of Lignocellulose Decay Capabilities.</title>
        <authorList>
            <person name="Nagy L.G."/>
            <person name="Riley R."/>
            <person name="Tritt A."/>
            <person name="Adam C."/>
            <person name="Daum C."/>
            <person name="Floudas D."/>
            <person name="Sun H."/>
            <person name="Yadav J.S."/>
            <person name="Pangilinan J."/>
            <person name="Larsson K.H."/>
            <person name="Matsuura K."/>
            <person name="Barry K."/>
            <person name="Labutti K."/>
            <person name="Kuo R."/>
            <person name="Ohm R.A."/>
            <person name="Bhattacharya S.S."/>
            <person name="Shirouzu T."/>
            <person name="Yoshinaga Y."/>
            <person name="Martin F.M."/>
            <person name="Grigoriev I.V."/>
            <person name="Hibbett D.S."/>
        </authorList>
    </citation>
    <scope>NUCLEOTIDE SEQUENCE [LARGE SCALE GENOMIC DNA]</scope>
    <source>
        <strain evidence="2 3">93-53</strain>
    </source>
</reference>
<organism evidence="2 3">
    <name type="scientific">Laetiporus sulphureus 93-53</name>
    <dbReference type="NCBI Taxonomy" id="1314785"/>
    <lineage>
        <taxon>Eukaryota</taxon>
        <taxon>Fungi</taxon>
        <taxon>Dikarya</taxon>
        <taxon>Basidiomycota</taxon>
        <taxon>Agaricomycotina</taxon>
        <taxon>Agaricomycetes</taxon>
        <taxon>Polyporales</taxon>
        <taxon>Laetiporus</taxon>
    </lineage>
</organism>
<feature type="region of interest" description="Disordered" evidence="1">
    <location>
        <begin position="56"/>
        <end position="85"/>
    </location>
</feature>
<dbReference type="OrthoDB" id="3243310at2759"/>
<feature type="compositionally biased region" description="Polar residues" evidence="1">
    <location>
        <begin position="69"/>
        <end position="81"/>
    </location>
</feature>